<sequence>MKDRLFKIFDEILSSEILYFNINEEILLPDSIGDSKKSLRIDFRKKIYEKKITEKQLNLLRKILAKDENKKILVDKFQIDPEDIEDISLDLAKEILSFFMEERNAQK</sequence>
<name>A0A7V4DYN4_DICTH</name>
<reference evidence="1" key="1">
    <citation type="journal article" date="2020" name="mSystems">
        <title>Genome- and Community-Level Interaction Insights into Carbon Utilization and Element Cycling Functions of Hydrothermarchaeota in Hydrothermal Sediment.</title>
        <authorList>
            <person name="Zhou Z."/>
            <person name="Liu Y."/>
            <person name="Xu W."/>
            <person name="Pan J."/>
            <person name="Luo Z.H."/>
            <person name="Li M."/>
        </authorList>
    </citation>
    <scope>NUCLEOTIDE SEQUENCE [LARGE SCALE GENOMIC DNA]</scope>
    <source>
        <strain evidence="1">SpSt-70</strain>
    </source>
</reference>
<protein>
    <submittedName>
        <fullName evidence="1">Uncharacterized protein</fullName>
    </submittedName>
</protein>
<accession>A0A7V4DYN4</accession>
<proteinExistence type="predicted"/>
<dbReference type="EMBL" id="DTDV01000018">
    <property type="protein sequence ID" value="HGK24123.1"/>
    <property type="molecule type" value="Genomic_DNA"/>
</dbReference>
<evidence type="ECO:0000313" key="1">
    <source>
        <dbReference type="EMBL" id="HGK24123.1"/>
    </source>
</evidence>
<comment type="caution">
    <text evidence="1">The sequence shown here is derived from an EMBL/GenBank/DDBJ whole genome shotgun (WGS) entry which is preliminary data.</text>
</comment>
<dbReference type="AlphaFoldDB" id="A0A7V4DYN4"/>
<organism evidence="1">
    <name type="scientific">Dictyoglomus thermophilum</name>
    <dbReference type="NCBI Taxonomy" id="14"/>
    <lineage>
        <taxon>Bacteria</taxon>
        <taxon>Pseudomonadati</taxon>
        <taxon>Dictyoglomota</taxon>
        <taxon>Dictyoglomia</taxon>
        <taxon>Dictyoglomales</taxon>
        <taxon>Dictyoglomaceae</taxon>
        <taxon>Dictyoglomus</taxon>
    </lineage>
</organism>
<gene>
    <name evidence="1" type="ORF">ENU78_06810</name>
</gene>